<evidence type="ECO:0000313" key="2">
    <source>
        <dbReference type="Proteomes" id="UP000008721"/>
    </source>
</evidence>
<organism evidence="1 2">
    <name type="scientific">Sulfuricurvum kujiense (strain ATCC BAA-921 / DSM 16994 / JCM 11577 / YK-1)</name>
    <dbReference type="NCBI Taxonomy" id="709032"/>
    <lineage>
        <taxon>Bacteria</taxon>
        <taxon>Pseudomonadati</taxon>
        <taxon>Campylobacterota</taxon>
        <taxon>Epsilonproteobacteria</taxon>
        <taxon>Campylobacterales</taxon>
        <taxon>Sulfurimonadaceae</taxon>
        <taxon>Sulfuricurvum</taxon>
    </lineage>
</organism>
<accession>E4TZ64</accession>
<evidence type="ECO:0000313" key="1">
    <source>
        <dbReference type="EMBL" id="ADR33063.1"/>
    </source>
</evidence>
<dbReference type="KEGG" id="sku:Sulku_0396"/>
<dbReference type="AlphaFoldDB" id="E4TZ64"/>
<dbReference type="HOGENOM" id="CLU_063790_0_0_7"/>
<dbReference type="InterPro" id="IPR043776">
    <property type="entry name" value="DUF5718"/>
</dbReference>
<protein>
    <submittedName>
        <fullName evidence="1">Uncharacterized protein</fullName>
    </submittedName>
</protein>
<dbReference type="Pfam" id="PF18985">
    <property type="entry name" value="DUF5718"/>
    <property type="match status" value="1"/>
</dbReference>
<dbReference type="Proteomes" id="UP000008721">
    <property type="component" value="Chromosome"/>
</dbReference>
<dbReference type="RefSeq" id="WP_013459260.1">
    <property type="nucleotide sequence ID" value="NC_014762.1"/>
</dbReference>
<gene>
    <name evidence="1" type="ordered locus">Sulku_0396</name>
</gene>
<dbReference type="eggNOG" id="ENOG502Z85M">
    <property type="taxonomic scope" value="Bacteria"/>
</dbReference>
<dbReference type="STRING" id="709032.Sulku_0396"/>
<reference evidence="1 2" key="1">
    <citation type="journal article" date="2012" name="Stand. Genomic Sci.">
        <title>Complete genome sequence of the sulfur compounds oxidizing chemolithoautotroph Sulfuricurvum kujiense type strain (YK-1(T)).</title>
        <authorList>
            <person name="Han C."/>
            <person name="Kotsyurbenko O."/>
            <person name="Chertkov O."/>
            <person name="Held B."/>
            <person name="Lapidus A."/>
            <person name="Nolan M."/>
            <person name="Lucas S."/>
            <person name="Hammon N."/>
            <person name="Deshpande S."/>
            <person name="Cheng J.F."/>
            <person name="Tapia R."/>
            <person name="Goodwin L.A."/>
            <person name="Pitluck S."/>
            <person name="Liolios K."/>
            <person name="Pagani I."/>
            <person name="Ivanova N."/>
            <person name="Mavromatis K."/>
            <person name="Mikhailova N."/>
            <person name="Pati A."/>
            <person name="Chen A."/>
            <person name="Palaniappan K."/>
            <person name="Land M."/>
            <person name="Hauser L."/>
            <person name="Chang Y.J."/>
            <person name="Jeffries C.D."/>
            <person name="Brambilla E.M."/>
            <person name="Rohde M."/>
            <person name="Spring S."/>
            <person name="Sikorski J."/>
            <person name="Goker M."/>
            <person name="Woyke T."/>
            <person name="Bristow J."/>
            <person name="Eisen J.A."/>
            <person name="Markowitz V."/>
            <person name="Hugenholtz P."/>
            <person name="Kyrpides N.C."/>
            <person name="Klenk H.P."/>
            <person name="Detter J.C."/>
        </authorList>
    </citation>
    <scope>NUCLEOTIDE SEQUENCE [LARGE SCALE GENOMIC DNA]</scope>
    <source>
        <strain evidence="2">ATCC BAA-921 / DSM 16994 / JCM 11577 / YK-1</strain>
    </source>
</reference>
<proteinExistence type="predicted"/>
<name>E4TZ64_SULKY</name>
<sequence length="277" mass="30577">MDSYKNFVGLGVAGNFALHLEQAGESADFKDVVSEDPNGPKGVFPFYIPGREGQLGVYPLSCDTIILPKEACNVQPEPEVALICELTYDAEGNVSAITPKFFGAYNDCSLRKEGAAKISHKKNWGEGTKGLSRTLIPIDSFEQGGIMDRYRIASFVRREGMMMRYGEDVELTGYSYFHGKLIEWLKNQLNTQEDFGPLEPIKNYLMEAGSPAQAIISIGATRYTHFGETNFLQDGDEVIVVVYDNDKYCMNPILSMANRGALEGEGISALIQKVVRG</sequence>
<keyword evidence="2" id="KW-1185">Reference proteome</keyword>
<dbReference type="EMBL" id="CP002355">
    <property type="protein sequence ID" value="ADR33063.1"/>
    <property type="molecule type" value="Genomic_DNA"/>
</dbReference>
<dbReference type="OrthoDB" id="356878at2"/>